<dbReference type="EMBL" id="JABWUV010000010">
    <property type="protein sequence ID" value="KAF6324653.1"/>
    <property type="molecule type" value="Genomic_DNA"/>
</dbReference>
<organism evidence="1 2">
    <name type="scientific">Myotis myotis</name>
    <name type="common">Greater mouse-eared bat</name>
    <name type="synonym">Vespertilio myotis</name>
    <dbReference type="NCBI Taxonomy" id="51298"/>
    <lineage>
        <taxon>Eukaryota</taxon>
        <taxon>Metazoa</taxon>
        <taxon>Chordata</taxon>
        <taxon>Craniata</taxon>
        <taxon>Vertebrata</taxon>
        <taxon>Euteleostomi</taxon>
        <taxon>Mammalia</taxon>
        <taxon>Eutheria</taxon>
        <taxon>Laurasiatheria</taxon>
        <taxon>Chiroptera</taxon>
        <taxon>Yangochiroptera</taxon>
        <taxon>Vespertilionidae</taxon>
        <taxon>Myotis</taxon>
    </lineage>
</organism>
<dbReference type="Proteomes" id="UP000527355">
    <property type="component" value="Unassembled WGS sequence"/>
</dbReference>
<evidence type="ECO:0000313" key="1">
    <source>
        <dbReference type="EMBL" id="KAF6324653.1"/>
    </source>
</evidence>
<comment type="caution">
    <text evidence="1">The sequence shown here is derived from an EMBL/GenBank/DDBJ whole genome shotgun (WGS) entry which is preliminary data.</text>
</comment>
<name>A0A7J7VHQ7_MYOMY</name>
<accession>A0A7J7VHQ7</accession>
<dbReference type="GO" id="GO:0007229">
    <property type="term" value="P:integrin-mediated signaling pathway"/>
    <property type="evidence" value="ECO:0007669"/>
    <property type="project" value="UniProtKB-KW"/>
</dbReference>
<sequence length="91" mass="9961">MTHPCTWQPVMGTVILYRSCCSTKLTSMQSMSMGTCPCTMPLPPVMVLPQPWGPSLPPSLALWPQKGLGSELCHLPHGVSQHGRDQPYLSQ</sequence>
<dbReference type="AlphaFoldDB" id="A0A7J7VHQ7"/>
<reference evidence="1 2" key="1">
    <citation type="journal article" date="2020" name="Nature">
        <title>Six reference-quality genomes reveal evolution of bat adaptations.</title>
        <authorList>
            <person name="Jebb D."/>
            <person name="Huang Z."/>
            <person name="Pippel M."/>
            <person name="Hughes G.M."/>
            <person name="Lavrichenko K."/>
            <person name="Devanna P."/>
            <person name="Winkler S."/>
            <person name="Jermiin L.S."/>
            <person name="Skirmuntt E.C."/>
            <person name="Katzourakis A."/>
            <person name="Burkitt-Gray L."/>
            <person name="Ray D.A."/>
            <person name="Sullivan K.A.M."/>
            <person name="Roscito J.G."/>
            <person name="Kirilenko B.M."/>
            <person name="Davalos L.M."/>
            <person name="Corthals A.P."/>
            <person name="Power M.L."/>
            <person name="Jones G."/>
            <person name="Ransome R.D."/>
            <person name="Dechmann D.K.N."/>
            <person name="Locatelli A.G."/>
            <person name="Puechmaille S.J."/>
            <person name="Fedrigo O."/>
            <person name="Jarvis E.D."/>
            <person name="Hiller M."/>
            <person name="Vernes S.C."/>
            <person name="Myers E.W."/>
            <person name="Teeling E.C."/>
        </authorList>
    </citation>
    <scope>NUCLEOTIDE SEQUENCE [LARGE SCALE GENOMIC DNA]</scope>
    <source>
        <strain evidence="1">MMyoMyo1</strain>
        <tissue evidence="1">Flight muscle</tissue>
    </source>
</reference>
<gene>
    <name evidence="1" type="ORF">mMyoMyo1_006810</name>
</gene>
<dbReference type="GO" id="GO:0016301">
    <property type="term" value="F:kinase activity"/>
    <property type="evidence" value="ECO:0007669"/>
    <property type="project" value="UniProtKB-KW"/>
</dbReference>
<evidence type="ECO:0000313" key="2">
    <source>
        <dbReference type="Proteomes" id="UP000527355"/>
    </source>
</evidence>
<proteinExistence type="predicted"/>
<protein>
    <submittedName>
        <fullName evidence="1">Integrin linked kinase</fullName>
    </submittedName>
</protein>
<keyword evidence="1" id="KW-0401">Integrin</keyword>
<keyword evidence="1" id="KW-0808">Transferase</keyword>
<keyword evidence="1" id="KW-0418">Kinase</keyword>
<keyword evidence="2" id="KW-1185">Reference proteome</keyword>